<protein>
    <submittedName>
        <fullName evidence="1">Uncharacterized protein</fullName>
    </submittedName>
</protein>
<reference evidence="1 2" key="2">
    <citation type="journal article" date="2018" name="New Phytol.">
        <title>High intraspecific genome diversity in the model arbuscular mycorrhizal symbiont Rhizophagus irregularis.</title>
        <authorList>
            <person name="Chen E.C.H."/>
            <person name="Morin E."/>
            <person name="Beaudet D."/>
            <person name="Noel J."/>
            <person name="Yildirir G."/>
            <person name="Ndikumana S."/>
            <person name="Charron P."/>
            <person name="St-Onge C."/>
            <person name="Giorgi J."/>
            <person name="Kruger M."/>
            <person name="Marton T."/>
            <person name="Ropars J."/>
            <person name="Grigoriev I.V."/>
            <person name="Hainaut M."/>
            <person name="Henrissat B."/>
            <person name="Roux C."/>
            <person name="Martin F."/>
            <person name="Corradi N."/>
        </authorList>
    </citation>
    <scope>NUCLEOTIDE SEQUENCE [LARGE SCALE GENOMIC DNA]</scope>
    <source>
        <strain evidence="1 2">DAOM 197198</strain>
    </source>
</reference>
<evidence type="ECO:0000313" key="1">
    <source>
        <dbReference type="EMBL" id="POG64787.1"/>
    </source>
</evidence>
<evidence type="ECO:0000313" key="2">
    <source>
        <dbReference type="Proteomes" id="UP000018888"/>
    </source>
</evidence>
<dbReference type="AlphaFoldDB" id="A0A2P4PHG8"/>
<sequence>MQFLYDIKAYLKQQLSSPAHTTMLDQTLEGQDPSSNTAQNIVCMFRKANKLGQEAILYWYYFIEKYDERINNLVANVNLCQKILKARKLYKLFNTLGLEKIKQVSYSANKVTS</sequence>
<dbReference type="EMBL" id="AUPC02000231">
    <property type="protein sequence ID" value="POG64787.1"/>
    <property type="molecule type" value="Genomic_DNA"/>
</dbReference>
<dbReference type="Proteomes" id="UP000018888">
    <property type="component" value="Unassembled WGS sequence"/>
</dbReference>
<dbReference type="SMR" id="A0A2P4PHG8"/>
<dbReference type="VEuPathDB" id="FungiDB:RhiirFUN_021452"/>
<name>A0A2P4PHG8_RHIID</name>
<accession>A0A2P4PHG8</accession>
<proteinExistence type="predicted"/>
<reference evidence="1 2" key="1">
    <citation type="journal article" date="2013" name="Proc. Natl. Acad. Sci. U.S.A.">
        <title>Genome of an arbuscular mycorrhizal fungus provides insight into the oldest plant symbiosis.</title>
        <authorList>
            <person name="Tisserant E."/>
            <person name="Malbreil M."/>
            <person name="Kuo A."/>
            <person name="Kohler A."/>
            <person name="Symeonidi A."/>
            <person name="Balestrini R."/>
            <person name="Charron P."/>
            <person name="Duensing N."/>
            <person name="Frei Dit Frey N."/>
            <person name="Gianinazzi-Pearson V."/>
            <person name="Gilbert L.B."/>
            <person name="Handa Y."/>
            <person name="Herr J.R."/>
            <person name="Hijri M."/>
            <person name="Koul R."/>
            <person name="Kawaguchi M."/>
            <person name="Krajinski F."/>
            <person name="Lammers P.J."/>
            <person name="Masclaux F.G."/>
            <person name="Murat C."/>
            <person name="Morin E."/>
            <person name="Ndikumana S."/>
            <person name="Pagni M."/>
            <person name="Petitpierre D."/>
            <person name="Requena N."/>
            <person name="Rosikiewicz P."/>
            <person name="Riley R."/>
            <person name="Saito K."/>
            <person name="San Clemente H."/>
            <person name="Shapiro H."/>
            <person name="van Tuinen D."/>
            <person name="Becard G."/>
            <person name="Bonfante P."/>
            <person name="Paszkowski U."/>
            <person name="Shachar-Hill Y.Y."/>
            <person name="Tuskan G.A."/>
            <person name="Young P.W."/>
            <person name="Sanders I.R."/>
            <person name="Henrissat B."/>
            <person name="Rensing S.A."/>
            <person name="Grigoriev I.V."/>
            <person name="Corradi N."/>
            <person name="Roux C."/>
            <person name="Martin F."/>
        </authorList>
    </citation>
    <scope>NUCLEOTIDE SEQUENCE [LARGE SCALE GENOMIC DNA]</scope>
    <source>
        <strain evidence="1 2">DAOM 197198</strain>
    </source>
</reference>
<keyword evidence="2" id="KW-1185">Reference proteome</keyword>
<organism evidence="1 2">
    <name type="scientific">Rhizophagus irregularis (strain DAOM 181602 / DAOM 197198 / MUCL 43194)</name>
    <name type="common">Arbuscular mycorrhizal fungus</name>
    <name type="synonym">Glomus intraradices</name>
    <dbReference type="NCBI Taxonomy" id="747089"/>
    <lineage>
        <taxon>Eukaryota</taxon>
        <taxon>Fungi</taxon>
        <taxon>Fungi incertae sedis</taxon>
        <taxon>Mucoromycota</taxon>
        <taxon>Glomeromycotina</taxon>
        <taxon>Glomeromycetes</taxon>
        <taxon>Glomerales</taxon>
        <taxon>Glomeraceae</taxon>
        <taxon>Rhizophagus</taxon>
    </lineage>
</organism>
<gene>
    <name evidence="1" type="ORF">GLOIN_2v1782485</name>
</gene>
<comment type="caution">
    <text evidence="1">The sequence shown here is derived from an EMBL/GenBank/DDBJ whole genome shotgun (WGS) entry which is preliminary data.</text>
</comment>